<evidence type="ECO:0000313" key="4">
    <source>
        <dbReference type="Proteomes" id="UP000829354"/>
    </source>
</evidence>
<feature type="compositionally biased region" description="Acidic residues" evidence="1">
    <location>
        <begin position="110"/>
        <end position="126"/>
    </location>
</feature>
<feature type="compositionally biased region" description="Basic and acidic residues" evidence="1">
    <location>
        <begin position="154"/>
        <end position="170"/>
    </location>
</feature>
<dbReference type="Gene3D" id="1.10.10.60">
    <property type="entry name" value="Homeodomain-like"/>
    <property type="match status" value="1"/>
</dbReference>
<dbReference type="EMBL" id="CP092621">
    <property type="protein sequence ID" value="UMM20572.1"/>
    <property type="molecule type" value="Genomic_DNA"/>
</dbReference>
<dbReference type="InterPro" id="IPR028889">
    <property type="entry name" value="USP"/>
</dbReference>
<dbReference type="Proteomes" id="UP000829354">
    <property type="component" value="Chromosome II"/>
</dbReference>
<feature type="compositionally biased region" description="Basic and acidic residues" evidence="1">
    <location>
        <begin position="179"/>
        <end position="189"/>
    </location>
</feature>
<organism evidence="3 4">
    <name type="scientific">Caenorhabditis briggsae</name>
    <dbReference type="NCBI Taxonomy" id="6238"/>
    <lineage>
        <taxon>Eukaryota</taxon>
        <taxon>Metazoa</taxon>
        <taxon>Ecdysozoa</taxon>
        <taxon>Nematoda</taxon>
        <taxon>Chromadorea</taxon>
        <taxon>Rhabditida</taxon>
        <taxon>Rhabditina</taxon>
        <taxon>Rhabditomorpha</taxon>
        <taxon>Rhabditoidea</taxon>
        <taxon>Rhabditidae</taxon>
        <taxon>Peloderinae</taxon>
        <taxon>Caenorhabditis</taxon>
    </lineage>
</organism>
<feature type="compositionally biased region" description="Acidic residues" evidence="1">
    <location>
        <begin position="198"/>
        <end position="211"/>
    </location>
</feature>
<feature type="compositionally biased region" description="Acidic residues" evidence="1">
    <location>
        <begin position="245"/>
        <end position="259"/>
    </location>
</feature>
<evidence type="ECO:0000256" key="1">
    <source>
        <dbReference type="SAM" id="MobiDB-lite"/>
    </source>
</evidence>
<feature type="compositionally biased region" description="Basic and acidic residues" evidence="1">
    <location>
        <begin position="98"/>
        <end position="107"/>
    </location>
</feature>
<dbReference type="PROSITE" id="PS50235">
    <property type="entry name" value="USP_3"/>
    <property type="match status" value="1"/>
</dbReference>
<feature type="compositionally biased region" description="Basic and acidic residues" evidence="1">
    <location>
        <begin position="327"/>
        <end position="351"/>
    </location>
</feature>
<gene>
    <name evidence="3" type="ORF">L5515_015794</name>
</gene>
<feature type="domain" description="USP" evidence="2">
    <location>
        <begin position="451"/>
        <end position="702"/>
    </location>
</feature>
<sequence>MEPKTSKGKLSLEEMNRIDALKEAGRSLNEIAEQSERSKTTVTAYLKNREVRRKKAEGVLTENQKEEILRLKGESLRKIKMTLNLTCSPATIRRVIKKREENARDIVDAMTEDPEEDDNEEDVDLEVVDRPVASGAKGADDYEETDDDDDDVQDEQRIGDVQRRGSKEDITDFQISRSYDPEFAERVEAEGSPAGEADWMDEYEEDDDLEVGDVRRGFNEDVDDIETSRCSEPAKAVREQPEVAEGSDEYEEDDDDEDVRDERRIGEFPAWVGRNEDVDDFVSPTKNLSVEAIKEEPEVMDGSRASDSDGSDVYEETDDEDVSNIRSEQKDVGVRQGGEEKKDSEDPKIQEPEVEEMEVDVAQEASEVVKNQPELVRLGGRTDVGNWSRDQVQSWADQFLSPEQSVDFQKMKLTGAGLLHFLFNHQPPEGLEDVLQIIKSHLRPIADLELPRLNEEREKQCFMNSTCTLLYSCKEVRKALSRWSDDPFLRMVSGIFDRTTNSARDWRATLDHEYHTGHHDIRFVFQGLMKNLRHHENRVSSLQFLQWKEKKCFHCQNIELRSTDGVVWSTRDYTFLTIQNGSFNDSLRVAYSPMVSGECSKCGSVVQKITRVEAQQAQYHFLMISGTISDINSESEVAMFGHQWRIRGFAERVMLGAVGHFVSWVRNLDHWYLVDDEQSKDMGHQAVNFTNRNIMILVFEKVL</sequence>
<keyword evidence="4" id="KW-1185">Reference proteome</keyword>
<feature type="region of interest" description="Disordered" evidence="1">
    <location>
        <begin position="98"/>
        <end position="354"/>
    </location>
</feature>
<evidence type="ECO:0000313" key="3">
    <source>
        <dbReference type="EMBL" id="UMM20572.1"/>
    </source>
</evidence>
<dbReference type="AlphaFoldDB" id="A0AAE9EFV9"/>
<proteinExistence type="predicted"/>
<feature type="compositionally biased region" description="Acidic residues" evidence="1">
    <location>
        <begin position="141"/>
        <end position="153"/>
    </location>
</feature>
<protein>
    <recommendedName>
        <fullName evidence="2">USP domain-containing protein</fullName>
    </recommendedName>
</protein>
<evidence type="ECO:0000259" key="2">
    <source>
        <dbReference type="PROSITE" id="PS50235"/>
    </source>
</evidence>
<accession>A0AAE9EFV9</accession>
<reference evidence="3 4" key="1">
    <citation type="submission" date="2022-04" db="EMBL/GenBank/DDBJ databases">
        <title>Chromosome-level reference genomes for two strains of Caenorhabditis briggsae: an improved platform for comparative genomics.</title>
        <authorList>
            <person name="Stevens L."/>
            <person name="Andersen E."/>
        </authorList>
    </citation>
    <scope>NUCLEOTIDE SEQUENCE [LARGE SCALE GENOMIC DNA]</scope>
    <source>
        <strain evidence="3">VX34</strain>
        <tissue evidence="3">Whole-organism</tissue>
    </source>
</reference>
<feature type="compositionally biased region" description="Acidic residues" evidence="1">
    <location>
        <begin position="309"/>
        <end position="322"/>
    </location>
</feature>
<name>A0AAE9EFV9_CAEBR</name>